<keyword evidence="2" id="KW-1185">Reference proteome</keyword>
<sequence length="567" mass="64769">MMHALPRCTRLGWQQMWIQRAPRLLPQLIRQFASLLHAPRLSSDGSASNKPQKSRIYRIITPTRCLLKQEKNDEAVKFFKRHVSFIPSEDYTTQLGVYERGISAFIKHKRFNDALELYRQMVADGIFASSGIRAKMLVCSSINNAPHEQEELESLFDKLSDILTVRTYSERSLRQLLPVMENHPLIDSYFVSRLVDRFVDSRPSGYELGLETVNKLIRFYVHIGSIDTAERLVLSQRDSSHRQNPGPYTTLISECTKRDSLLSQRLDSLLVNMKQSQVLVDLLLLNALVRWSVRTKDLHRAFALYQMILLQDTSDMIPDTFAFGSLFNALQYIRDLRNASIRQGRLLPDFPTLRQLFRQMLDCYVLAAKVADPRPVVRVSTLNVALRQFMRTKDHPAAFVALRVFPKLGLTPDARTYRLVFAALLANLRSRLKRARLGHQRDALWVDHFFGVPGTAADMRPEDVGADVALALREFAVADGAFRAPPLDDIMSERRRGGGGEVEVEWGAKPLERLVGKAILADMGMGSRMASEGWVERALRAKTSPYFYEMVPDRLLRGRRLRRATRG</sequence>
<comment type="caution">
    <text evidence="1">The sequence shown here is derived from an EMBL/GenBank/DDBJ whole genome shotgun (WGS) entry which is preliminary data.</text>
</comment>
<proteinExistence type="predicted"/>
<reference evidence="1" key="1">
    <citation type="submission" date="2021-03" db="EMBL/GenBank/DDBJ databases">
        <title>Evolutionary priming and transition to the ectomycorrhizal habit in an iconic lineage of mushroom-forming fungi: is preadaptation a requirement?</title>
        <authorList>
            <consortium name="DOE Joint Genome Institute"/>
            <person name="Looney B.P."/>
            <person name="Miyauchi S."/>
            <person name="Morin E."/>
            <person name="Drula E."/>
            <person name="Courty P.E."/>
            <person name="Chicoki N."/>
            <person name="Fauchery L."/>
            <person name="Kohler A."/>
            <person name="Kuo A."/>
            <person name="LaButti K."/>
            <person name="Pangilinan J."/>
            <person name="Lipzen A."/>
            <person name="Riley R."/>
            <person name="Andreopoulos W."/>
            <person name="He G."/>
            <person name="Johnson J."/>
            <person name="Barry K.W."/>
            <person name="Grigoriev I.V."/>
            <person name="Nagy L."/>
            <person name="Hibbett D."/>
            <person name="Henrissat B."/>
            <person name="Matheny P.B."/>
            <person name="Labbe J."/>
            <person name="Martin A.F."/>
        </authorList>
    </citation>
    <scope>NUCLEOTIDE SEQUENCE</scope>
    <source>
        <strain evidence="1">BPL698</strain>
    </source>
</reference>
<name>A0ACC0UPI2_9AGAM</name>
<evidence type="ECO:0000313" key="1">
    <source>
        <dbReference type="EMBL" id="KAI9512762.1"/>
    </source>
</evidence>
<dbReference type="EMBL" id="JAGFNK010000006">
    <property type="protein sequence ID" value="KAI9512762.1"/>
    <property type="molecule type" value="Genomic_DNA"/>
</dbReference>
<organism evidence="1 2">
    <name type="scientific">Russula earlei</name>
    <dbReference type="NCBI Taxonomy" id="71964"/>
    <lineage>
        <taxon>Eukaryota</taxon>
        <taxon>Fungi</taxon>
        <taxon>Dikarya</taxon>
        <taxon>Basidiomycota</taxon>
        <taxon>Agaricomycotina</taxon>
        <taxon>Agaricomycetes</taxon>
        <taxon>Russulales</taxon>
        <taxon>Russulaceae</taxon>
        <taxon>Russula</taxon>
    </lineage>
</organism>
<accession>A0ACC0UPI2</accession>
<dbReference type="Proteomes" id="UP001207468">
    <property type="component" value="Unassembled WGS sequence"/>
</dbReference>
<protein>
    <submittedName>
        <fullName evidence="1">Uncharacterized protein</fullName>
    </submittedName>
</protein>
<gene>
    <name evidence="1" type="ORF">F5148DRAFT_1161431</name>
</gene>
<evidence type="ECO:0000313" key="2">
    <source>
        <dbReference type="Proteomes" id="UP001207468"/>
    </source>
</evidence>